<evidence type="ECO:0000256" key="3">
    <source>
        <dbReference type="ARBA" id="ARBA00022729"/>
    </source>
</evidence>
<sequence length="517" mass="57932">MAKYPDIKLANLTQPLDHFGHSTNLTFQQRYWYSLRHYKPNSGKPTPIYVLDSGEVDGSSRLSYLDHGILDILANATNGIGVVLEHRYYGKSYPPRKAFGNGTVWGVDQLRWLTTKQALEDNAQFVQNMTFEGVQEDASHFQAPNTPVISYGGSYPGAKSAFVRLLYPDLIFGSLASSAVVTAIEQFPDYFYPIAAGAQQDCTQAIQASVGWIDTILAPEPQKGQHQPKRDASKTHELLDLFGLADLKDPADFANVLTIPLGSFQSLNWDPSVTSSDFADFCTALVGEPSGPIEPAPQRRADSLDAPKVVQNLAKFVKEQYVQPCTSANATVQECFGSSNWTSYTNATHLTDSISWTFQFCTQWGYLMTSPPYVKKSNSPYDFTPSGPKLISSLIDLDYTSEVCKKGFLPGAHYTVPDHPQTEQVNKYGNFTIDVDRLAFIDGQYDPWRPATVHSDQFAYGGNRIDTLDRPFKLIPDCWHHCDENGNKTYEPPRVHKIHSQEVQFVEHWLTQWKDKE</sequence>
<reference evidence="6 7" key="1">
    <citation type="journal article" date="2018" name="Mol. Biol. Evol.">
        <title>Broad Genomic Sampling Reveals a Smut Pathogenic Ancestry of the Fungal Clade Ustilaginomycotina.</title>
        <authorList>
            <person name="Kijpornyongpan T."/>
            <person name="Mondo S.J."/>
            <person name="Barry K."/>
            <person name="Sandor L."/>
            <person name="Lee J."/>
            <person name="Lipzen A."/>
            <person name="Pangilinan J."/>
            <person name="LaButti K."/>
            <person name="Hainaut M."/>
            <person name="Henrissat B."/>
            <person name="Grigoriev I.V."/>
            <person name="Spatafora J.W."/>
            <person name="Aime M.C."/>
        </authorList>
    </citation>
    <scope>NUCLEOTIDE SEQUENCE [LARGE SCALE GENOMIC DNA]</scope>
    <source>
        <strain evidence="6 7">MCA 3882</strain>
    </source>
</reference>
<evidence type="ECO:0000256" key="1">
    <source>
        <dbReference type="ARBA" id="ARBA00011079"/>
    </source>
</evidence>
<evidence type="ECO:0000313" key="7">
    <source>
        <dbReference type="Proteomes" id="UP000245771"/>
    </source>
</evidence>
<dbReference type="InterPro" id="IPR008758">
    <property type="entry name" value="Peptidase_S28"/>
</dbReference>
<dbReference type="EMBL" id="KZ819604">
    <property type="protein sequence ID" value="PWN33577.1"/>
    <property type="molecule type" value="Genomic_DNA"/>
</dbReference>
<keyword evidence="3" id="KW-0732">Signal</keyword>
<protein>
    <recommendedName>
        <fullName evidence="8">Peptidase S28</fullName>
    </recommendedName>
</protein>
<keyword evidence="4" id="KW-0378">Hydrolase</keyword>
<dbReference type="Pfam" id="PF05577">
    <property type="entry name" value="Peptidase_S28"/>
    <property type="match status" value="1"/>
</dbReference>
<dbReference type="SUPFAM" id="SSF53474">
    <property type="entry name" value="alpha/beta-Hydrolases"/>
    <property type="match status" value="1"/>
</dbReference>
<keyword evidence="7" id="KW-1185">Reference proteome</keyword>
<dbReference type="InterPro" id="IPR029058">
    <property type="entry name" value="AB_hydrolase_fold"/>
</dbReference>
<dbReference type="RefSeq" id="XP_025353879.1">
    <property type="nucleotide sequence ID" value="XM_025496639.1"/>
</dbReference>
<accession>A0A316V7K2</accession>
<name>A0A316V7K2_9BASI</name>
<comment type="similarity">
    <text evidence="1">Belongs to the peptidase S28 family.</text>
</comment>
<evidence type="ECO:0000256" key="4">
    <source>
        <dbReference type="ARBA" id="ARBA00022801"/>
    </source>
</evidence>
<evidence type="ECO:0000256" key="2">
    <source>
        <dbReference type="ARBA" id="ARBA00022670"/>
    </source>
</evidence>
<dbReference type="OrthoDB" id="2130629at2759"/>
<dbReference type="AlphaFoldDB" id="A0A316V7K2"/>
<dbReference type="GO" id="GO:0008239">
    <property type="term" value="F:dipeptidyl-peptidase activity"/>
    <property type="evidence" value="ECO:0007669"/>
    <property type="project" value="TreeGrafter"/>
</dbReference>
<evidence type="ECO:0000313" key="6">
    <source>
        <dbReference type="EMBL" id="PWN33577.1"/>
    </source>
</evidence>
<gene>
    <name evidence="6" type="ORF">FA14DRAFT_124372</name>
</gene>
<evidence type="ECO:0008006" key="8">
    <source>
        <dbReference type="Google" id="ProtNLM"/>
    </source>
</evidence>
<dbReference type="Proteomes" id="UP000245771">
    <property type="component" value="Unassembled WGS sequence"/>
</dbReference>
<dbReference type="GeneID" id="37018420"/>
<organism evidence="6 7">
    <name type="scientific">Meira miltonrushii</name>
    <dbReference type="NCBI Taxonomy" id="1280837"/>
    <lineage>
        <taxon>Eukaryota</taxon>
        <taxon>Fungi</taxon>
        <taxon>Dikarya</taxon>
        <taxon>Basidiomycota</taxon>
        <taxon>Ustilaginomycotina</taxon>
        <taxon>Exobasidiomycetes</taxon>
        <taxon>Exobasidiales</taxon>
        <taxon>Brachybasidiaceae</taxon>
        <taxon>Meira</taxon>
    </lineage>
</organism>
<proteinExistence type="inferred from homology"/>
<keyword evidence="2" id="KW-0645">Protease</keyword>
<evidence type="ECO:0000256" key="5">
    <source>
        <dbReference type="ARBA" id="ARBA00023180"/>
    </source>
</evidence>
<dbReference type="PANTHER" id="PTHR11010:SF117">
    <property type="entry name" value="SERINE PROTEASE 16"/>
    <property type="match status" value="1"/>
</dbReference>
<dbReference type="PANTHER" id="PTHR11010">
    <property type="entry name" value="PROTEASE S28 PRO-X CARBOXYPEPTIDASE-RELATED"/>
    <property type="match status" value="1"/>
</dbReference>
<keyword evidence="5" id="KW-0325">Glycoprotein</keyword>
<dbReference type="GO" id="GO:0070008">
    <property type="term" value="F:serine-type exopeptidase activity"/>
    <property type="evidence" value="ECO:0007669"/>
    <property type="project" value="InterPro"/>
</dbReference>
<dbReference type="GO" id="GO:0006508">
    <property type="term" value="P:proteolysis"/>
    <property type="evidence" value="ECO:0007669"/>
    <property type="project" value="UniProtKB-KW"/>
</dbReference>
<dbReference type="InParanoid" id="A0A316V7K2"/>
<dbReference type="Gene3D" id="3.40.50.1820">
    <property type="entry name" value="alpha/beta hydrolase"/>
    <property type="match status" value="2"/>
</dbReference>